<dbReference type="SMART" id="SM00387">
    <property type="entry name" value="HATPase_c"/>
    <property type="match status" value="1"/>
</dbReference>
<dbReference type="Pfam" id="PF07730">
    <property type="entry name" value="HisKA_3"/>
    <property type="match status" value="1"/>
</dbReference>
<dbReference type="SUPFAM" id="SSF55874">
    <property type="entry name" value="ATPase domain of HSP90 chaperone/DNA topoisomerase II/histidine kinase"/>
    <property type="match status" value="1"/>
</dbReference>
<feature type="domain" description="Histidine kinase/HSP90-like ATPase" evidence="5">
    <location>
        <begin position="843"/>
        <end position="936"/>
    </location>
</feature>
<dbReference type="PANTHER" id="PTHR24421:SF62">
    <property type="entry name" value="SENSORY TRANSDUCTION HISTIDINE KINASE"/>
    <property type="match status" value="1"/>
</dbReference>
<dbReference type="InterPro" id="IPR011712">
    <property type="entry name" value="Sig_transdc_His_kin_sub3_dim/P"/>
</dbReference>
<dbReference type="InterPro" id="IPR003594">
    <property type="entry name" value="HATPase_dom"/>
</dbReference>
<evidence type="ECO:0000256" key="4">
    <source>
        <dbReference type="SAM" id="Phobius"/>
    </source>
</evidence>
<dbReference type="EMBL" id="CP060394">
    <property type="protein sequence ID" value="QNI35020.1"/>
    <property type="molecule type" value="Genomic_DNA"/>
</dbReference>
<accession>A0A7G8BR50</accession>
<evidence type="ECO:0000256" key="2">
    <source>
        <dbReference type="ARBA" id="ARBA00022777"/>
    </source>
</evidence>
<dbReference type="SUPFAM" id="SSF63829">
    <property type="entry name" value="Calcium-dependent phosphotriesterase"/>
    <property type="match status" value="2"/>
</dbReference>
<protein>
    <submittedName>
        <fullName evidence="6">Histidine kinase</fullName>
    </submittedName>
</protein>
<dbReference type="CDD" id="cd16917">
    <property type="entry name" value="HATPase_UhpB-NarQ-NarX-like"/>
    <property type="match status" value="1"/>
</dbReference>
<dbReference type="KEGG" id="adin:H7849_15725"/>
<keyword evidence="2 6" id="KW-0418">Kinase</keyword>
<keyword evidence="1" id="KW-0808">Transferase</keyword>
<dbReference type="InterPro" id="IPR013783">
    <property type="entry name" value="Ig-like_fold"/>
</dbReference>
<dbReference type="InterPro" id="IPR015943">
    <property type="entry name" value="WD40/YVTN_repeat-like_dom_sf"/>
</dbReference>
<keyword evidence="4" id="KW-0472">Membrane</keyword>
<dbReference type="PANTHER" id="PTHR24421">
    <property type="entry name" value="NITRATE/NITRITE SENSOR PROTEIN NARX-RELATED"/>
    <property type="match status" value="1"/>
</dbReference>
<keyword evidence="3" id="KW-0902">Two-component regulatory system</keyword>
<evidence type="ECO:0000259" key="5">
    <source>
        <dbReference type="SMART" id="SM00387"/>
    </source>
</evidence>
<dbReference type="Gene3D" id="2.60.40.10">
    <property type="entry name" value="Immunoglobulins"/>
    <property type="match status" value="1"/>
</dbReference>
<dbReference type="Pfam" id="PF07495">
    <property type="entry name" value="Y_Y_Y"/>
    <property type="match status" value="1"/>
</dbReference>
<dbReference type="InterPro" id="IPR050482">
    <property type="entry name" value="Sensor_HK_TwoCompSys"/>
</dbReference>
<keyword evidence="7" id="KW-1185">Reference proteome</keyword>
<dbReference type="Pfam" id="PF02518">
    <property type="entry name" value="HATPase_c"/>
    <property type="match status" value="1"/>
</dbReference>
<evidence type="ECO:0000313" key="7">
    <source>
        <dbReference type="Proteomes" id="UP000515312"/>
    </source>
</evidence>
<feature type="transmembrane region" description="Helical" evidence="4">
    <location>
        <begin position="700"/>
        <end position="718"/>
    </location>
</feature>
<dbReference type="GO" id="GO:0000155">
    <property type="term" value="F:phosphorelay sensor kinase activity"/>
    <property type="evidence" value="ECO:0007669"/>
    <property type="project" value="InterPro"/>
</dbReference>
<dbReference type="GO" id="GO:0016020">
    <property type="term" value="C:membrane"/>
    <property type="evidence" value="ECO:0007669"/>
    <property type="project" value="InterPro"/>
</dbReference>
<keyword evidence="4" id="KW-1133">Transmembrane helix</keyword>
<dbReference type="GO" id="GO:0046983">
    <property type="term" value="F:protein dimerization activity"/>
    <property type="evidence" value="ECO:0007669"/>
    <property type="project" value="InterPro"/>
</dbReference>
<keyword evidence="4" id="KW-0812">Transmembrane</keyword>
<dbReference type="Proteomes" id="UP000515312">
    <property type="component" value="Chromosome"/>
</dbReference>
<gene>
    <name evidence="6" type="ORF">H7849_15725</name>
</gene>
<proteinExistence type="predicted"/>
<evidence type="ECO:0000313" key="6">
    <source>
        <dbReference type="EMBL" id="QNI35020.1"/>
    </source>
</evidence>
<name>A0A7G8BR50_9BACT</name>
<organism evidence="6 7">
    <name type="scientific">Alloacidobacterium dinghuense</name>
    <dbReference type="NCBI Taxonomy" id="2763107"/>
    <lineage>
        <taxon>Bacteria</taxon>
        <taxon>Pseudomonadati</taxon>
        <taxon>Acidobacteriota</taxon>
        <taxon>Terriglobia</taxon>
        <taxon>Terriglobales</taxon>
        <taxon>Acidobacteriaceae</taxon>
        <taxon>Alloacidobacterium</taxon>
    </lineage>
</organism>
<evidence type="ECO:0000256" key="3">
    <source>
        <dbReference type="ARBA" id="ARBA00023012"/>
    </source>
</evidence>
<dbReference type="InterPro" id="IPR011110">
    <property type="entry name" value="Reg_prop"/>
</dbReference>
<dbReference type="Gene3D" id="3.30.565.10">
    <property type="entry name" value="Histidine kinase-like ATPase, C-terminal domain"/>
    <property type="match status" value="1"/>
</dbReference>
<sequence length="954" mass="104535">MIAQEPDGSLLLATAAGLTTFDGLRFQSLPIPGDIDGEAVNAVLIGKSGDLWIGTDGRGVLQYNGSGTPNNISELAGRMNERVRRLYQDSAGVLWIATQNGIERFHDGQLESFGETGMISGDIVAPFAEDNRGGMFFVTSNGLFHVVRGGKPERYTLRDRTLGNPVAIYRDPLHRLWVGTANSVVQLKPRQQGAAYEEVVAARVPTPVTVMLGDAQGNLWVGTRHSGIRRIGSDGVSSWSSQDGLPDDTIRSLFIDNEHNLWIGMFAGGLSRWRRAAFAPYSEPDGFPEAYASTVLSDSHGDLWLGTWDKGLYRVHNGKLTVMTPSDMPLSTHIRAFAENQRGQLWIGTWFNGIYRYDGTSFRHYLLGTESPGNAVSSILVDRHGGLWIGTYLGLLYFASGELTGQRSLFLDAKLITCMLEDVDGSMLVGTNTGLFRVREGHSTPITDLPHSHVISLIRDSLGYTWIGTRAGGLALLVHDRAEPLSARSGLPMLPVRTAVEDAHGRLWLGTSRGIVRVTVAALHAVADGEDRYLAPVVFGREDGMQSSECNEFPQPGSARAPDGTLWFATTKGFSRTTGEANLPAASGPITPTLGWTFSDDLNRDHVLNGSSVEIAPGQSDVTFLFNAIHLSNPSQIEFRYRLSGYDPDWTTTQARMARYRKLPPGKYTFEVQARNSGEPWGPSVVSATVKQQGYFYQTWYFYLAVLLLAAALAVQFFRQRVKLVKGQIGVVIEERNRIARECHDTLMAGFAAISWQLEATSKIFRDGALVDTAAAKSCELARGMVSHCQAEARRIIWDLRDTGDMTNILSHALSRTLNAQEPGDSLVITFRMEGDEVPLAPAYVHHLVCIGQEAVSNAMRHASPSHIAVHLRYEPDSLNLTVRDDGKGFRGDSSKVGHFGIPVMEERARKVGGVLRVQSSHDEGTEVSVNVSFNALQKVSGQQHQYIVPWIGI</sequence>
<dbReference type="Pfam" id="PF07494">
    <property type="entry name" value="Reg_prop"/>
    <property type="match status" value="4"/>
</dbReference>
<evidence type="ECO:0000256" key="1">
    <source>
        <dbReference type="ARBA" id="ARBA00022679"/>
    </source>
</evidence>
<dbReference type="AlphaFoldDB" id="A0A7G8BR50"/>
<dbReference type="InterPro" id="IPR011123">
    <property type="entry name" value="Y_Y_Y"/>
</dbReference>
<reference evidence="6 7" key="1">
    <citation type="submission" date="2020-08" db="EMBL/GenBank/DDBJ databases">
        <title>Edaphobacter telluris sp. nov. and Acidobacterium dinghuensis sp. nov., two acidobacteria isolated from forest soil.</title>
        <authorList>
            <person name="Fu J."/>
            <person name="Qiu L."/>
        </authorList>
    </citation>
    <scope>NUCLEOTIDE SEQUENCE [LARGE SCALE GENOMIC DNA]</scope>
    <source>
        <strain evidence="6">4Y35</strain>
    </source>
</reference>
<dbReference type="InterPro" id="IPR036890">
    <property type="entry name" value="HATPase_C_sf"/>
</dbReference>
<dbReference type="Gene3D" id="1.20.5.1930">
    <property type="match status" value="1"/>
</dbReference>
<dbReference type="Gene3D" id="2.130.10.10">
    <property type="entry name" value="YVTN repeat-like/Quinoprotein amine dehydrogenase"/>
    <property type="match status" value="3"/>
</dbReference>